<keyword evidence="2" id="KW-1185">Reference proteome</keyword>
<accession>A0ACC2XIM6</accession>
<dbReference type="Proteomes" id="UP001243375">
    <property type="component" value="Unassembled WGS sequence"/>
</dbReference>
<proteinExistence type="predicted"/>
<evidence type="ECO:0000313" key="1">
    <source>
        <dbReference type="EMBL" id="KAJ9123255.1"/>
    </source>
</evidence>
<name>A0ACC2XIM6_9TREE</name>
<dbReference type="EMBL" id="JASBWU010000003">
    <property type="protein sequence ID" value="KAJ9123255.1"/>
    <property type="molecule type" value="Genomic_DNA"/>
</dbReference>
<evidence type="ECO:0000313" key="2">
    <source>
        <dbReference type="Proteomes" id="UP001243375"/>
    </source>
</evidence>
<organism evidence="1 2">
    <name type="scientific">Naganishia vaughanmartiniae</name>
    <dbReference type="NCBI Taxonomy" id="1424756"/>
    <lineage>
        <taxon>Eukaryota</taxon>
        <taxon>Fungi</taxon>
        <taxon>Dikarya</taxon>
        <taxon>Basidiomycota</taxon>
        <taxon>Agaricomycotina</taxon>
        <taxon>Tremellomycetes</taxon>
        <taxon>Filobasidiales</taxon>
        <taxon>Filobasidiaceae</taxon>
        <taxon>Naganishia</taxon>
    </lineage>
</organism>
<protein>
    <submittedName>
        <fullName evidence="1">Uncharacterized protein</fullName>
    </submittedName>
</protein>
<sequence length="122" mass="12213">MPSTLQHTPVASSNLLIGIESDTSEMGAKSGRARSMAERLAKRFHSQIFLSLDIPPAMSLLASIGPSSDVGGSGSGGALTGMGSRGMGMGGGLPGLDSLGDKLYLGLEKALVGVLEQVGGIA</sequence>
<comment type="caution">
    <text evidence="1">The sequence shown here is derived from an EMBL/GenBank/DDBJ whole genome shotgun (WGS) entry which is preliminary data.</text>
</comment>
<reference evidence="1" key="1">
    <citation type="submission" date="2023-04" db="EMBL/GenBank/DDBJ databases">
        <title>Draft Genome sequencing of Naganishia species isolated from polar environments using Oxford Nanopore Technology.</title>
        <authorList>
            <person name="Leo P."/>
            <person name="Venkateswaran K."/>
        </authorList>
    </citation>
    <scope>NUCLEOTIDE SEQUENCE</scope>
    <source>
        <strain evidence="1">MNA-CCFEE 5425</strain>
    </source>
</reference>
<gene>
    <name evidence="1" type="ORF">QFC22_001451</name>
</gene>